<evidence type="ECO:0000313" key="2">
    <source>
        <dbReference type="EMBL" id="APG48405.1"/>
    </source>
</evidence>
<gene>
    <name evidence="2" type="ORF">PhaeoP97_03030</name>
</gene>
<name>A0A1L3I8P5_9RHOB</name>
<keyword evidence="3" id="KW-1185">Reference proteome</keyword>
<dbReference type="KEGG" id="php:PhaeoP97_03030"/>
<evidence type="ECO:0000313" key="3">
    <source>
        <dbReference type="Proteomes" id="UP000183859"/>
    </source>
</evidence>
<dbReference type="EMBL" id="CP016364">
    <property type="protein sequence ID" value="APG48405.1"/>
    <property type="molecule type" value="Genomic_DNA"/>
</dbReference>
<organism evidence="2 3">
    <name type="scientific">Phaeobacter porticola</name>
    <dbReference type="NCBI Taxonomy" id="1844006"/>
    <lineage>
        <taxon>Bacteria</taxon>
        <taxon>Pseudomonadati</taxon>
        <taxon>Pseudomonadota</taxon>
        <taxon>Alphaproteobacteria</taxon>
        <taxon>Rhodobacterales</taxon>
        <taxon>Roseobacteraceae</taxon>
        <taxon>Phaeobacter</taxon>
    </lineage>
</organism>
<reference evidence="3" key="1">
    <citation type="submission" date="2016-07" db="EMBL/GenBank/DDBJ databases">
        <title>Phaeobacter portensis sp. nov., a tropodithietic acid producing bacterium isolated from a German harbor.</title>
        <authorList>
            <person name="Freese H.M."/>
            <person name="Bunk B."/>
            <person name="Breider S."/>
            <person name="Brinkhoff T."/>
        </authorList>
    </citation>
    <scope>NUCLEOTIDE SEQUENCE [LARGE SCALE GENOMIC DNA]</scope>
    <source>
        <strain evidence="3">P97</strain>
    </source>
</reference>
<protein>
    <submittedName>
        <fullName evidence="2">Uncharacterized protein</fullName>
    </submittedName>
</protein>
<dbReference type="AlphaFoldDB" id="A0A1L3I8P5"/>
<evidence type="ECO:0000256" key="1">
    <source>
        <dbReference type="SAM" id="MobiDB-lite"/>
    </source>
</evidence>
<feature type="compositionally biased region" description="Polar residues" evidence="1">
    <location>
        <begin position="69"/>
        <end position="79"/>
    </location>
</feature>
<feature type="region of interest" description="Disordered" evidence="1">
    <location>
        <begin position="1"/>
        <end position="40"/>
    </location>
</feature>
<dbReference type="STRING" id="1844006.PhaeoP97_03030"/>
<feature type="region of interest" description="Disordered" evidence="1">
    <location>
        <begin position="58"/>
        <end position="79"/>
    </location>
</feature>
<feature type="compositionally biased region" description="Polar residues" evidence="1">
    <location>
        <begin position="26"/>
        <end position="38"/>
    </location>
</feature>
<dbReference type="Proteomes" id="UP000183859">
    <property type="component" value="Chromosome"/>
</dbReference>
<accession>A0A1L3I8P5</accession>
<sequence length="79" mass="9177">MMLDLLWHSSRPRAVLPTQRRHSPPTMLSQQRATTRQLQRIRHSSPISRLISLLQRLDPRPRVPRHSITGKTSTLPEVP</sequence>
<proteinExistence type="predicted"/>